<dbReference type="InterPro" id="IPR051694">
    <property type="entry name" value="Immunoregulatory_rcpt-like"/>
</dbReference>
<evidence type="ECO:0000256" key="2">
    <source>
        <dbReference type="ARBA" id="ARBA00022692"/>
    </source>
</evidence>
<keyword evidence="8" id="KW-1185">Reference proteome</keyword>
<feature type="compositionally biased region" description="Low complexity" evidence="5">
    <location>
        <begin position="234"/>
        <end position="246"/>
    </location>
</feature>
<feature type="transmembrane region" description="Helical" evidence="6">
    <location>
        <begin position="128"/>
        <end position="150"/>
    </location>
</feature>
<accession>A0A0C9ZZ61</accession>
<dbReference type="AlphaFoldDB" id="A0A0C9ZZ61"/>
<sequence>MAGTQQLPSWMTLSITTITNSEGIPVTTSTTTLQLPLTYYGPSIPLGTDGAWTYGGLYPPSSSPSAVSPTATPLSSFTTPFPSSTATPSPSSSLSPSSTPTSSTSSLISSSVTPSSTTSAASTLSKGALIGIIFGAIAGFILLLLLLVCLSRWRGNRRRNGYRPTPIWTHWEIVHPWGPRSTDGDRAAGVGSPRGSGDEVDSFLQRSRSGADRGQRHTSNIPSLPPGAAPPMIGSTTSGGSSNTDSSAVTDYGVLLPDGGRIGQAYSDSYFPAARASSEMTGHIIPPSELLRIDDEEEPQSPPRMYGVSHGEDSDPLLPQLSPLSPPPPFDSEKHPTRRTPSAIEKEKSLRSLSYPASDMEASEVFTARRVLVRDVGVRSLESAETSAQSHSEASPVAGPSGWRSSFSFGSLQKLRLSWFGGSSHNTSRSSNGRRPDDIESSQSLLQAPHSRRRSGLTAVIGGDRPLSSVSAKSAVSGNTVYHDAVSRLGTPVSIPSRAMTPATGGGATLGQHVLPLPQGSPPAYALEDPYSSLASRGSFPYSQGLDVLDLPVPAPVSQFTASGGTNRGTPPRTVRESLSVTTGSSNEASITIDVLDAEPPTVGEGWRTMAEARRSIGRSPVLETGERRTTFGTPQLVHQHRAVLSEQGSLHSLGSYVGPHSRSSASGSARGSGYSNVHSGSVSSRPSVQSGIQTASSGSLHSGPLPHRLRGGRSGLPISPAVSAFGLARDRSQHSTDNLPSPTSRGSAYYSVPSSSDNGGFSRISVLGPMPSFTARSVFAPTIQSVGATTTSDETEVTRTTVTAGTTGTGGSGSGAETTTEDTGNFVDRLRFGDVDMGRWRV</sequence>
<feature type="compositionally biased region" description="Low complexity" evidence="5">
    <location>
        <begin position="662"/>
        <end position="692"/>
    </location>
</feature>
<feature type="region of interest" description="Disordered" evidence="5">
    <location>
        <begin position="179"/>
        <end position="246"/>
    </location>
</feature>
<dbReference type="Proteomes" id="UP000054018">
    <property type="component" value="Unassembled WGS sequence"/>
</dbReference>
<keyword evidence="3 6" id="KW-1133">Transmembrane helix</keyword>
<feature type="compositionally biased region" description="Polar residues" evidence="5">
    <location>
        <begin position="736"/>
        <end position="752"/>
    </location>
</feature>
<name>A0A0C9ZZ61_9AGAM</name>
<reference evidence="8" key="2">
    <citation type="submission" date="2015-01" db="EMBL/GenBank/DDBJ databases">
        <title>Evolutionary Origins and Diversification of the Mycorrhizal Mutualists.</title>
        <authorList>
            <consortium name="DOE Joint Genome Institute"/>
            <consortium name="Mycorrhizal Genomics Consortium"/>
            <person name="Kohler A."/>
            <person name="Kuo A."/>
            <person name="Nagy L.G."/>
            <person name="Floudas D."/>
            <person name="Copeland A."/>
            <person name="Barry K.W."/>
            <person name="Cichocki N."/>
            <person name="Veneault-Fourrey C."/>
            <person name="LaButti K."/>
            <person name="Lindquist E.A."/>
            <person name="Lipzen A."/>
            <person name="Lundell T."/>
            <person name="Morin E."/>
            <person name="Murat C."/>
            <person name="Riley R."/>
            <person name="Ohm R."/>
            <person name="Sun H."/>
            <person name="Tunlid A."/>
            <person name="Henrissat B."/>
            <person name="Grigoriev I.V."/>
            <person name="Hibbett D.S."/>
            <person name="Martin F."/>
        </authorList>
    </citation>
    <scope>NUCLEOTIDE SEQUENCE [LARGE SCALE GENOMIC DNA]</scope>
    <source>
        <strain evidence="8">441</strain>
    </source>
</reference>
<dbReference type="GO" id="GO:0071944">
    <property type="term" value="C:cell periphery"/>
    <property type="evidence" value="ECO:0007669"/>
    <property type="project" value="UniProtKB-ARBA"/>
</dbReference>
<feature type="region of interest" description="Disordered" evidence="5">
    <location>
        <begin position="423"/>
        <end position="454"/>
    </location>
</feature>
<feature type="region of interest" description="Disordered" evidence="5">
    <location>
        <begin position="654"/>
        <end position="752"/>
    </location>
</feature>
<evidence type="ECO:0000256" key="4">
    <source>
        <dbReference type="ARBA" id="ARBA00023136"/>
    </source>
</evidence>
<dbReference type="PANTHER" id="PTHR15549:SF30">
    <property type="entry name" value="MID2 DOMAIN-CONTAINING PROTEIN"/>
    <property type="match status" value="1"/>
</dbReference>
<dbReference type="OrthoDB" id="2563978at2759"/>
<proteinExistence type="predicted"/>
<feature type="region of interest" description="Disordered" evidence="5">
    <location>
        <begin position="285"/>
        <end position="352"/>
    </location>
</feature>
<feature type="region of interest" description="Disordered" evidence="5">
    <location>
        <begin position="78"/>
        <end position="117"/>
    </location>
</feature>
<evidence type="ECO:0000256" key="5">
    <source>
        <dbReference type="SAM" id="MobiDB-lite"/>
    </source>
</evidence>
<dbReference type="GO" id="GO:0016020">
    <property type="term" value="C:membrane"/>
    <property type="evidence" value="ECO:0007669"/>
    <property type="project" value="UniProtKB-SubCell"/>
</dbReference>
<evidence type="ECO:0000256" key="3">
    <source>
        <dbReference type="ARBA" id="ARBA00022989"/>
    </source>
</evidence>
<evidence type="ECO:0000256" key="6">
    <source>
        <dbReference type="SAM" id="Phobius"/>
    </source>
</evidence>
<comment type="subcellular location">
    <subcellularLocation>
        <location evidence="1">Membrane</location>
        <topology evidence="1">Single-pass membrane protein</topology>
    </subcellularLocation>
</comment>
<gene>
    <name evidence="7" type="ORF">PISMIDRAFT_97453</name>
</gene>
<feature type="region of interest" description="Disordered" evidence="5">
    <location>
        <begin position="804"/>
        <end position="825"/>
    </location>
</feature>
<dbReference type="STRING" id="765257.A0A0C9ZZ61"/>
<protein>
    <submittedName>
        <fullName evidence="7">Uncharacterized protein</fullName>
    </submittedName>
</protein>
<evidence type="ECO:0000313" key="7">
    <source>
        <dbReference type="EMBL" id="KIK25013.1"/>
    </source>
</evidence>
<dbReference type="HOGENOM" id="CLU_007969_0_0_1"/>
<feature type="compositionally biased region" description="Low complexity" evidence="5">
    <location>
        <begin position="816"/>
        <end position="825"/>
    </location>
</feature>
<dbReference type="EMBL" id="KN833711">
    <property type="protein sequence ID" value="KIK25013.1"/>
    <property type="molecule type" value="Genomic_DNA"/>
</dbReference>
<dbReference type="PANTHER" id="PTHR15549">
    <property type="entry name" value="PAIRED IMMUNOGLOBULIN-LIKE TYPE 2 RECEPTOR"/>
    <property type="match status" value="1"/>
</dbReference>
<evidence type="ECO:0000313" key="8">
    <source>
        <dbReference type="Proteomes" id="UP000054018"/>
    </source>
</evidence>
<organism evidence="7 8">
    <name type="scientific">Pisolithus microcarpus 441</name>
    <dbReference type="NCBI Taxonomy" id="765257"/>
    <lineage>
        <taxon>Eukaryota</taxon>
        <taxon>Fungi</taxon>
        <taxon>Dikarya</taxon>
        <taxon>Basidiomycota</taxon>
        <taxon>Agaricomycotina</taxon>
        <taxon>Agaricomycetes</taxon>
        <taxon>Agaricomycetidae</taxon>
        <taxon>Boletales</taxon>
        <taxon>Sclerodermatineae</taxon>
        <taxon>Pisolithaceae</taxon>
        <taxon>Pisolithus</taxon>
    </lineage>
</organism>
<feature type="compositionally biased region" description="Polar residues" evidence="5">
    <location>
        <begin position="423"/>
        <end position="433"/>
    </location>
</feature>
<reference evidence="7 8" key="1">
    <citation type="submission" date="2014-04" db="EMBL/GenBank/DDBJ databases">
        <authorList>
            <consortium name="DOE Joint Genome Institute"/>
            <person name="Kuo A."/>
            <person name="Kohler A."/>
            <person name="Costa M.D."/>
            <person name="Nagy L.G."/>
            <person name="Floudas D."/>
            <person name="Copeland A."/>
            <person name="Barry K.W."/>
            <person name="Cichocki N."/>
            <person name="Veneault-Fourrey C."/>
            <person name="LaButti K."/>
            <person name="Lindquist E.A."/>
            <person name="Lipzen A."/>
            <person name="Lundell T."/>
            <person name="Morin E."/>
            <person name="Murat C."/>
            <person name="Sun H."/>
            <person name="Tunlid A."/>
            <person name="Henrissat B."/>
            <person name="Grigoriev I.V."/>
            <person name="Hibbett D.S."/>
            <person name="Martin F."/>
            <person name="Nordberg H.P."/>
            <person name="Cantor M.N."/>
            <person name="Hua S.X."/>
        </authorList>
    </citation>
    <scope>NUCLEOTIDE SEQUENCE [LARGE SCALE GENOMIC DNA]</scope>
    <source>
        <strain evidence="7 8">441</strain>
    </source>
</reference>
<keyword evidence="4 6" id="KW-0472">Membrane</keyword>
<keyword evidence="2 6" id="KW-0812">Transmembrane</keyword>
<evidence type="ECO:0000256" key="1">
    <source>
        <dbReference type="ARBA" id="ARBA00004167"/>
    </source>
</evidence>